<protein>
    <submittedName>
        <fullName evidence="2">Uncharacterized protein</fullName>
    </submittedName>
</protein>
<keyword evidence="3" id="KW-1185">Reference proteome</keyword>
<keyword evidence="1" id="KW-0175">Coiled coil</keyword>
<gene>
    <name evidence="2" type="ORF">HW932_07630</name>
</gene>
<comment type="caution">
    <text evidence="2">The sequence shown here is derived from an EMBL/GenBank/DDBJ whole genome shotgun (WGS) entry which is preliminary data.</text>
</comment>
<name>A0A850RHR0_9GAMM</name>
<dbReference type="RefSeq" id="WP_176975896.1">
    <property type="nucleotide sequence ID" value="NZ_JABZEO010000004.1"/>
</dbReference>
<reference evidence="2 3" key="1">
    <citation type="submission" date="2020-06" db="EMBL/GenBank/DDBJ databases">
        <title>Whole-genome sequence of Allochromatium humboldtianum DSM 21881, type strain.</title>
        <authorList>
            <person name="Kyndt J.A."/>
            <person name="Meyer T.E."/>
        </authorList>
    </citation>
    <scope>NUCLEOTIDE SEQUENCE [LARGE SCALE GENOMIC DNA]</scope>
    <source>
        <strain evidence="2 3">DSM 21881</strain>
    </source>
</reference>
<proteinExistence type="predicted"/>
<dbReference type="EMBL" id="JABZEO010000004">
    <property type="protein sequence ID" value="NVZ09131.1"/>
    <property type="molecule type" value="Genomic_DNA"/>
</dbReference>
<dbReference type="AlphaFoldDB" id="A0A850RHR0"/>
<organism evidence="2 3">
    <name type="scientific">Allochromatium humboldtianum</name>
    <dbReference type="NCBI Taxonomy" id="504901"/>
    <lineage>
        <taxon>Bacteria</taxon>
        <taxon>Pseudomonadati</taxon>
        <taxon>Pseudomonadota</taxon>
        <taxon>Gammaproteobacteria</taxon>
        <taxon>Chromatiales</taxon>
        <taxon>Chromatiaceae</taxon>
        <taxon>Allochromatium</taxon>
    </lineage>
</organism>
<sequence>MARVRASSKTTKARVNLAVDPALCVKLSSASDWSESELRAEGFAANPTTLGALQLACRFTDAEAAAACCVSLRTWQRWRATGQPDPTAVRLLAVLAGFVPWVGWDGWEVHNGYLFPPGYRRGGIPPGEFFALVFYRQQVSEYQRLNAQLRAKLAALEAQQTPSAPAVDPAIRSQLQALAVQVQSLGGELAALGARLEGAAHG</sequence>
<evidence type="ECO:0000313" key="3">
    <source>
        <dbReference type="Proteomes" id="UP000592294"/>
    </source>
</evidence>
<evidence type="ECO:0000256" key="1">
    <source>
        <dbReference type="SAM" id="Coils"/>
    </source>
</evidence>
<accession>A0A850RHR0</accession>
<evidence type="ECO:0000313" key="2">
    <source>
        <dbReference type="EMBL" id="NVZ09131.1"/>
    </source>
</evidence>
<feature type="coiled-coil region" evidence="1">
    <location>
        <begin position="132"/>
        <end position="159"/>
    </location>
</feature>
<dbReference type="Proteomes" id="UP000592294">
    <property type="component" value="Unassembled WGS sequence"/>
</dbReference>